<accession>A0ABP0TEL6</accession>
<dbReference type="InterPro" id="IPR044095">
    <property type="entry name" value="ADCK2_dom"/>
</dbReference>
<evidence type="ECO:0000259" key="2">
    <source>
        <dbReference type="Pfam" id="PF03109"/>
    </source>
</evidence>
<evidence type="ECO:0000256" key="1">
    <source>
        <dbReference type="ARBA" id="ARBA00009670"/>
    </source>
</evidence>
<dbReference type="CDD" id="cd13971">
    <property type="entry name" value="ADCK2-like"/>
    <property type="match status" value="1"/>
</dbReference>
<dbReference type="InterPro" id="IPR052402">
    <property type="entry name" value="ADCK_kinase"/>
</dbReference>
<feature type="domain" description="ABC1 atypical kinase-like" evidence="2">
    <location>
        <begin position="173"/>
        <end position="438"/>
    </location>
</feature>
<sequence>MAAVRADLKSQGKVAWKSLSYGCILTPLLSPLGRVASAASLACARSQVVPRIFAVIVGEATWAHHAVAEAEQLQISSLMTQAPYRPAFVLSLLSSLLEGPIMVLRSLFLAMLFTPVILLAPFADSWGEGYRRLWLYLVRFSLEKAGAAFIKWGQWAATRPDLFPKDLCAELSRLHTKAPAHNFAHTRRTVEGAFGRKLHEIFEDFEEEPIASGSIAQVHRAVLRFRYPGQKSRPMVVAVKVRHPGVTEVIQRDFAIINWIAKISGYMPGLQWLRLDESVQQFAVFMLTQVDLAREAAHLSRFIYNFRRWKDVSFPKPLYPLVHPAVLVETYEQGESVSRFMDRPGRNRVNSELASIGTHTLLKMLLVDNFIHADLHPGNILVRMEPGNPAPNKQMFRSRPHVVLLDVGMTAELSQRDRRTLIDFFKAVAVKDGRQTAECTLKFSRNQSCPDPAAFIDEVEQVFKFWGSEEGDAVTPGQCMQELLEQVRRHKVNIDGNVCTVMVTTLVLEGWQQKLDPELNVMDTLRSLLFKADWAKSLSYTIDGLMAP</sequence>
<protein>
    <recommendedName>
        <fullName evidence="2">ABC1 atypical kinase-like domain-containing protein</fullName>
    </recommendedName>
</protein>
<organism evidence="3 4">
    <name type="scientific">Sphagnum troendelagicum</name>
    <dbReference type="NCBI Taxonomy" id="128251"/>
    <lineage>
        <taxon>Eukaryota</taxon>
        <taxon>Viridiplantae</taxon>
        <taxon>Streptophyta</taxon>
        <taxon>Embryophyta</taxon>
        <taxon>Bryophyta</taxon>
        <taxon>Sphagnophytina</taxon>
        <taxon>Sphagnopsida</taxon>
        <taxon>Sphagnales</taxon>
        <taxon>Sphagnaceae</taxon>
        <taxon>Sphagnum</taxon>
    </lineage>
</organism>
<comment type="similarity">
    <text evidence="1">Belongs to the protein kinase superfamily. ADCK protein kinase family.</text>
</comment>
<name>A0ABP0TEL6_9BRYO</name>
<dbReference type="SUPFAM" id="SSF56112">
    <property type="entry name" value="Protein kinase-like (PK-like)"/>
    <property type="match status" value="1"/>
</dbReference>
<dbReference type="Pfam" id="PF03109">
    <property type="entry name" value="ABC1"/>
    <property type="match status" value="1"/>
</dbReference>
<gene>
    <name evidence="3" type="ORF">CSSPTR1EN2_LOCUS2602</name>
</gene>
<dbReference type="PANTHER" id="PTHR45890">
    <property type="entry name" value="AARF DOMAIN CONTAINING KINASE 2 (PREDICTED)"/>
    <property type="match status" value="1"/>
</dbReference>
<reference evidence="3" key="1">
    <citation type="submission" date="2024-02" db="EMBL/GenBank/DDBJ databases">
        <authorList>
            <consortium name="ELIXIR-Norway"/>
            <consortium name="Elixir Norway"/>
        </authorList>
    </citation>
    <scope>NUCLEOTIDE SEQUENCE</scope>
</reference>
<dbReference type="InterPro" id="IPR004147">
    <property type="entry name" value="ABC1_dom"/>
</dbReference>
<evidence type="ECO:0000313" key="3">
    <source>
        <dbReference type="EMBL" id="CAK9194590.1"/>
    </source>
</evidence>
<dbReference type="EMBL" id="OZ019902">
    <property type="protein sequence ID" value="CAK9194590.1"/>
    <property type="molecule type" value="Genomic_DNA"/>
</dbReference>
<dbReference type="PANTHER" id="PTHR45890:SF1">
    <property type="entry name" value="AARF DOMAIN CONTAINING KINASE 2"/>
    <property type="match status" value="1"/>
</dbReference>
<evidence type="ECO:0000313" key="4">
    <source>
        <dbReference type="Proteomes" id="UP001497512"/>
    </source>
</evidence>
<proteinExistence type="inferred from homology"/>
<dbReference type="Proteomes" id="UP001497512">
    <property type="component" value="Chromosome 10"/>
</dbReference>
<dbReference type="InterPro" id="IPR011009">
    <property type="entry name" value="Kinase-like_dom_sf"/>
</dbReference>
<keyword evidence="4" id="KW-1185">Reference proteome</keyword>